<sequence>MNRTLKEPLTKLTLETGGDWVALLPFALYRVRNSPYQMGLTPFEIMFGMAPPIIPNLQAQVINEFEDQRLMNDFKKIQWAHKHVWPKLYALYGTGPPPEPHRFHPGDWVYVKRHHQANLELRWEGPYTVFLTTPTALKVNGVAAWIHYTHARPADLFAVKEDYLAPDPQWKATKYPKNLLKLKLCC</sequence>
<keyword evidence="5" id="KW-0378">Hydrolase</keyword>
<evidence type="ECO:0000256" key="1">
    <source>
        <dbReference type="ARBA" id="ARBA00022679"/>
    </source>
</evidence>
<dbReference type="GO" id="GO:0004519">
    <property type="term" value="F:endonuclease activity"/>
    <property type="evidence" value="ECO:0007669"/>
    <property type="project" value="UniProtKB-KW"/>
</dbReference>
<keyword evidence="3" id="KW-0540">Nuclease</keyword>
<feature type="non-terminal residue" evidence="7">
    <location>
        <position position="186"/>
    </location>
</feature>
<evidence type="ECO:0000259" key="6">
    <source>
        <dbReference type="Pfam" id="PF18697"/>
    </source>
</evidence>
<evidence type="ECO:0000256" key="3">
    <source>
        <dbReference type="ARBA" id="ARBA00022722"/>
    </source>
</evidence>
<dbReference type="Gene3D" id="2.30.30.850">
    <property type="match status" value="1"/>
</dbReference>
<evidence type="ECO:0000313" key="8">
    <source>
        <dbReference type="Proteomes" id="UP000475037"/>
    </source>
</evidence>
<dbReference type="GO" id="GO:0016779">
    <property type="term" value="F:nucleotidyltransferase activity"/>
    <property type="evidence" value="ECO:0007669"/>
    <property type="project" value="UniProtKB-KW"/>
</dbReference>
<evidence type="ECO:0000256" key="4">
    <source>
        <dbReference type="ARBA" id="ARBA00022759"/>
    </source>
</evidence>
<feature type="domain" description="Murine leukemia virus integrase C-terminal" evidence="6">
    <location>
        <begin position="101"/>
        <end position="155"/>
    </location>
</feature>
<comment type="caution">
    <text evidence="7">The sequence shown here is derived from an EMBL/GenBank/DDBJ whole genome shotgun (WGS) entry which is preliminary data.</text>
</comment>
<dbReference type="GO" id="GO:0016787">
    <property type="term" value="F:hydrolase activity"/>
    <property type="evidence" value="ECO:0007669"/>
    <property type="project" value="UniProtKB-KW"/>
</dbReference>
<evidence type="ECO:0000256" key="2">
    <source>
        <dbReference type="ARBA" id="ARBA00022695"/>
    </source>
</evidence>
<organism evidence="7 8">
    <name type="scientific">Crocuta crocuta</name>
    <name type="common">Spotted hyena</name>
    <dbReference type="NCBI Taxonomy" id="9678"/>
    <lineage>
        <taxon>Eukaryota</taxon>
        <taxon>Metazoa</taxon>
        <taxon>Chordata</taxon>
        <taxon>Craniata</taxon>
        <taxon>Vertebrata</taxon>
        <taxon>Euteleostomi</taxon>
        <taxon>Mammalia</taxon>
        <taxon>Eutheria</taxon>
        <taxon>Laurasiatheria</taxon>
        <taxon>Carnivora</taxon>
        <taxon>Feliformia</taxon>
        <taxon>Hyaenidae</taxon>
        <taxon>Crocuta</taxon>
    </lineage>
</organism>
<evidence type="ECO:0000313" key="7">
    <source>
        <dbReference type="EMBL" id="KAF0880498.1"/>
    </source>
</evidence>
<protein>
    <submittedName>
        <fullName evidence="7">POL1 protein</fullName>
    </submittedName>
</protein>
<dbReference type="Pfam" id="PF18697">
    <property type="entry name" value="MLVIN_C"/>
    <property type="match status" value="1"/>
</dbReference>
<dbReference type="EMBL" id="VOAJ01003117">
    <property type="protein sequence ID" value="KAF0880498.1"/>
    <property type="molecule type" value="Genomic_DNA"/>
</dbReference>
<gene>
    <name evidence="7" type="primary">Pol_252</name>
    <name evidence="7" type="ORF">FOF47_R07895</name>
</gene>
<dbReference type="InterPro" id="IPR036397">
    <property type="entry name" value="RNaseH_sf"/>
</dbReference>
<accession>A0A6G1AXI4</accession>
<keyword evidence="1" id="KW-0808">Transferase</keyword>
<evidence type="ECO:0000256" key="5">
    <source>
        <dbReference type="ARBA" id="ARBA00022801"/>
    </source>
</evidence>
<dbReference type="AlphaFoldDB" id="A0A6G1AXI4"/>
<keyword evidence="4" id="KW-0255">Endonuclease</keyword>
<reference evidence="7 8" key="1">
    <citation type="submission" date="2019-11" db="EMBL/GenBank/DDBJ databases">
        <authorList>
            <person name="Yang C."/>
            <person name="Li F."/>
        </authorList>
    </citation>
    <scope>NUCLEOTIDE SEQUENCE [LARGE SCALE GENOMIC DNA]</scope>
    <source>
        <strain evidence="7">KB4526</strain>
        <tissue evidence="7">Muscle</tissue>
    </source>
</reference>
<feature type="non-terminal residue" evidence="7">
    <location>
        <position position="1"/>
    </location>
</feature>
<proteinExistence type="predicted"/>
<dbReference type="Gene3D" id="3.30.420.10">
    <property type="entry name" value="Ribonuclease H-like superfamily/Ribonuclease H"/>
    <property type="match status" value="1"/>
</dbReference>
<dbReference type="GO" id="GO:0003676">
    <property type="term" value="F:nucleic acid binding"/>
    <property type="evidence" value="ECO:0007669"/>
    <property type="project" value="InterPro"/>
</dbReference>
<keyword evidence="2" id="KW-0548">Nucleotidyltransferase</keyword>
<keyword evidence="8" id="KW-1185">Reference proteome</keyword>
<name>A0A6G1AXI4_CROCR</name>
<dbReference type="Proteomes" id="UP000475037">
    <property type="component" value="Unassembled WGS sequence"/>
</dbReference>
<dbReference type="InterPro" id="IPR040643">
    <property type="entry name" value="MLVIN_C"/>
</dbReference>